<keyword evidence="2" id="KW-0326">Glycosidase</keyword>
<comment type="caution">
    <text evidence="4">The sequence shown here is derived from an EMBL/GenBank/DDBJ whole genome shotgun (WGS) entry which is preliminary data.</text>
</comment>
<dbReference type="RefSeq" id="WP_241767597.1">
    <property type="nucleotide sequence ID" value="NZ_BALE01000007.1"/>
</dbReference>
<dbReference type="Proteomes" id="UP000032679">
    <property type="component" value="Unassembled WGS sequence"/>
</dbReference>
<reference evidence="4 5" key="1">
    <citation type="submission" date="2012-10" db="EMBL/GenBank/DDBJ databases">
        <title>Genome sequencing of Tanticharoenia sakaeratensis NBRC 103193.</title>
        <authorList>
            <person name="Azuma Y."/>
            <person name="Hadano H."/>
            <person name="Hirakawa H."/>
            <person name="Matsushita K."/>
        </authorList>
    </citation>
    <scope>NUCLEOTIDE SEQUENCE [LARGE SCALE GENOMIC DNA]</scope>
    <source>
        <strain evidence="4 5">NBRC 103193</strain>
    </source>
</reference>
<dbReference type="CDD" id="cd02650">
    <property type="entry name" value="nuc_hydro_CaPnhB"/>
    <property type="match status" value="1"/>
</dbReference>
<dbReference type="SUPFAM" id="SSF53590">
    <property type="entry name" value="Nucleoside hydrolase"/>
    <property type="match status" value="1"/>
</dbReference>
<dbReference type="InterPro" id="IPR023186">
    <property type="entry name" value="IUNH"/>
</dbReference>
<evidence type="ECO:0000259" key="3">
    <source>
        <dbReference type="Pfam" id="PF01156"/>
    </source>
</evidence>
<evidence type="ECO:0000256" key="2">
    <source>
        <dbReference type="ARBA" id="ARBA00023295"/>
    </source>
</evidence>
<name>A0A0D6MIT0_9PROT</name>
<dbReference type="GO" id="GO:0005829">
    <property type="term" value="C:cytosol"/>
    <property type="evidence" value="ECO:0007669"/>
    <property type="project" value="TreeGrafter"/>
</dbReference>
<dbReference type="InterPro" id="IPR036452">
    <property type="entry name" value="Ribo_hydro-like"/>
</dbReference>
<evidence type="ECO:0000313" key="4">
    <source>
        <dbReference type="EMBL" id="GAN53188.1"/>
    </source>
</evidence>
<evidence type="ECO:0000313" key="5">
    <source>
        <dbReference type="Proteomes" id="UP000032679"/>
    </source>
</evidence>
<organism evidence="4 5">
    <name type="scientific">Tanticharoenia sakaeratensis NBRC 103193</name>
    <dbReference type="NCBI Taxonomy" id="1231623"/>
    <lineage>
        <taxon>Bacteria</taxon>
        <taxon>Pseudomonadati</taxon>
        <taxon>Pseudomonadota</taxon>
        <taxon>Alphaproteobacteria</taxon>
        <taxon>Acetobacterales</taxon>
        <taxon>Acetobacteraceae</taxon>
        <taxon>Tanticharoenia</taxon>
    </lineage>
</organism>
<dbReference type="PANTHER" id="PTHR12304:SF4">
    <property type="entry name" value="URIDINE NUCLEOSIDASE"/>
    <property type="match status" value="1"/>
</dbReference>
<dbReference type="STRING" id="1231623.Tasa_007_033"/>
<dbReference type="PANTHER" id="PTHR12304">
    <property type="entry name" value="INOSINE-URIDINE PREFERRING NUCLEOSIDE HYDROLASE"/>
    <property type="match status" value="1"/>
</dbReference>
<sequence>MSADPKLVIFDTDPGIDDTMALAFLARRPEARIAAITTVFGNLDVETTTRNALLLRAALGLGDVPVAKGAAAPLHGAFGGGVPYVHGDDALGGVAAKLAERGDPGSVDPRPAHQVIIDLARANPGKIHICAVGPLTNLARALAEAPELPTLLAGVSVMGGAFGTNGRRGNVTPVAEANVLSDPDAADLCATVPWPIRFIGLDVTEELVMEEAYLADIAAKGGADGQLIWDVSRFYQAFTHRTRGISGVFAHDTLAVMHVLAPDLFTMRSGPVRVVTNGIARGESIQRPDANSYPPNEWDDFPSQQVAIGMDVPRALAMFAETAFR</sequence>
<accession>A0A0D6MIT0</accession>
<dbReference type="AlphaFoldDB" id="A0A0D6MIT0"/>
<protein>
    <submittedName>
        <fullName evidence="4">Inosine/uridine-preferring nucleoside hydrolase</fullName>
    </submittedName>
</protein>
<evidence type="ECO:0000256" key="1">
    <source>
        <dbReference type="ARBA" id="ARBA00022801"/>
    </source>
</evidence>
<dbReference type="GO" id="GO:0006152">
    <property type="term" value="P:purine nucleoside catabolic process"/>
    <property type="evidence" value="ECO:0007669"/>
    <property type="project" value="TreeGrafter"/>
</dbReference>
<dbReference type="EMBL" id="BALE01000007">
    <property type="protein sequence ID" value="GAN53188.1"/>
    <property type="molecule type" value="Genomic_DNA"/>
</dbReference>
<feature type="domain" description="Inosine/uridine-preferring nucleoside hydrolase" evidence="3">
    <location>
        <begin position="8"/>
        <end position="315"/>
    </location>
</feature>
<dbReference type="Gene3D" id="3.90.245.10">
    <property type="entry name" value="Ribonucleoside hydrolase-like"/>
    <property type="match status" value="1"/>
</dbReference>
<gene>
    <name evidence="4" type="ORF">Tasa_007_033</name>
</gene>
<keyword evidence="1 4" id="KW-0378">Hydrolase</keyword>
<keyword evidence="5" id="KW-1185">Reference proteome</keyword>
<dbReference type="Pfam" id="PF01156">
    <property type="entry name" value="IU_nuc_hydro"/>
    <property type="match status" value="1"/>
</dbReference>
<proteinExistence type="predicted"/>
<dbReference type="InterPro" id="IPR001910">
    <property type="entry name" value="Inosine/uridine_hydrolase_dom"/>
</dbReference>
<dbReference type="GO" id="GO:0008477">
    <property type="term" value="F:purine nucleosidase activity"/>
    <property type="evidence" value="ECO:0007669"/>
    <property type="project" value="TreeGrafter"/>
</dbReference>